<dbReference type="AlphaFoldDB" id="A0A8T3YNY6"/>
<evidence type="ECO:0000259" key="3">
    <source>
        <dbReference type="PROSITE" id="PS51371"/>
    </source>
</evidence>
<sequence length="132" mass="14687">MKVSDCTLLKPLQCGSDEPAVKVAKILRDNKQRRIIVVDRKGSPVGIISTTDMNNRVVAENKQPSSLKAKDVMTSPIYLACGIKENLDEIFKKMIKHESYFCPVTKDGKLYGVLTYGELMNKVRGADAKRKG</sequence>
<evidence type="ECO:0000256" key="1">
    <source>
        <dbReference type="ARBA" id="ARBA00023122"/>
    </source>
</evidence>
<dbReference type="EMBL" id="JACQPB010000054">
    <property type="protein sequence ID" value="MBI4210956.1"/>
    <property type="molecule type" value="Genomic_DNA"/>
</dbReference>
<feature type="domain" description="CBS" evidence="3">
    <location>
        <begin position="6"/>
        <end position="65"/>
    </location>
</feature>
<evidence type="ECO:0000313" key="4">
    <source>
        <dbReference type="EMBL" id="MBI4210956.1"/>
    </source>
</evidence>
<comment type="caution">
    <text evidence="4">The sequence shown here is derived from an EMBL/GenBank/DDBJ whole genome shotgun (WGS) entry which is preliminary data.</text>
</comment>
<name>A0A8T3YNY6_9ARCH</name>
<organism evidence="4 5">
    <name type="scientific">Candidatus Iainarchaeum sp</name>
    <dbReference type="NCBI Taxonomy" id="3101447"/>
    <lineage>
        <taxon>Archaea</taxon>
        <taxon>Candidatus Iainarchaeota</taxon>
        <taxon>Candidatus Iainarchaeia</taxon>
        <taxon>Candidatus Iainarchaeales</taxon>
        <taxon>Candidatus Iainarchaeaceae</taxon>
        <taxon>Candidatus Iainarchaeum</taxon>
    </lineage>
</organism>
<dbReference type="PROSITE" id="PS51371">
    <property type="entry name" value="CBS"/>
    <property type="match status" value="1"/>
</dbReference>
<dbReference type="Proteomes" id="UP000732298">
    <property type="component" value="Unassembled WGS sequence"/>
</dbReference>
<dbReference type="InterPro" id="IPR051257">
    <property type="entry name" value="Diverse_CBS-Domain"/>
</dbReference>
<accession>A0A8T3YNY6</accession>
<keyword evidence="1 2" id="KW-0129">CBS domain</keyword>
<proteinExistence type="predicted"/>
<evidence type="ECO:0000313" key="5">
    <source>
        <dbReference type="Proteomes" id="UP000732298"/>
    </source>
</evidence>
<dbReference type="Pfam" id="PF00571">
    <property type="entry name" value="CBS"/>
    <property type="match status" value="2"/>
</dbReference>
<dbReference type="PANTHER" id="PTHR43080">
    <property type="entry name" value="CBS DOMAIN-CONTAINING PROTEIN CBSX3, MITOCHONDRIAL"/>
    <property type="match status" value="1"/>
</dbReference>
<dbReference type="Gene3D" id="3.10.580.10">
    <property type="entry name" value="CBS-domain"/>
    <property type="match status" value="1"/>
</dbReference>
<gene>
    <name evidence="4" type="ORF">HY544_05650</name>
</gene>
<dbReference type="InterPro" id="IPR046342">
    <property type="entry name" value="CBS_dom_sf"/>
</dbReference>
<evidence type="ECO:0000256" key="2">
    <source>
        <dbReference type="PROSITE-ProRule" id="PRU00703"/>
    </source>
</evidence>
<dbReference type="CDD" id="cd02205">
    <property type="entry name" value="CBS_pair_SF"/>
    <property type="match status" value="1"/>
</dbReference>
<protein>
    <submittedName>
        <fullName evidence="4">CBS domain-containing protein</fullName>
    </submittedName>
</protein>
<dbReference type="PANTHER" id="PTHR43080:SF2">
    <property type="entry name" value="CBS DOMAIN-CONTAINING PROTEIN"/>
    <property type="match status" value="1"/>
</dbReference>
<reference evidence="4" key="1">
    <citation type="submission" date="2020-07" db="EMBL/GenBank/DDBJ databases">
        <title>Huge and variable diversity of episymbiotic CPR bacteria and DPANN archaea in groundwater ecosystems.</title>
        <authorList>
            <person name="He C.Y."/>
            <person name="Keren R."/>
            <person name="Whittaker M."/>
            <person name="Farag I.F."/>
            <person name="Doudna J."/>
            <person name="Cate J.H.D."/>
            <person name="Banfield J.F."/>
        </authorList>
    </citation>
    <scope>NUCLEOTIDE SEQUENCE</scope>
    <source>
        <strain evidence="4">NC_groundwater_1296_Ag_S-0.2um_52_80</strain>
    </source>
</reference>
<dbReference type="InterPro" id="IPR000644">
    <property type="entry name" value="CBS_dom"/>
</dbReference>
<dbReference type="SUPFAM" id="SSF54631">
    <property type="entry name" value="CBS-domain pair"/>
    <property type="match status" value="1"/>
</dbReference>